<feature type="compositionally biased region" description="Acidic residues" evidence="1">
    <location>
        <begin position="493"/>
        <end position="503"/>
    </location>
</feature>
<name>A0A370TCY4_9HELO</name>
<feature type="domain" description="UspA" evidence="2">
    <location>
        <begin position="145"/>
        <end position="284"/>
    </location>
</feature>
<keyword evidence="3" id="KW-0378">Hydrolase</keyword>
<dbReference type="RefSeq" id="XP_031866027.1">
    <property type="nucleotide sequence ID" value="XM_032018120.1"/>
</dbReference>
<dbReference type="SUPFAM" id="SSF52402">
    <property type="entry name" value="Adenine nucleotide alpha hydrolases-like"/>
    <property type="match status" value="1"/>
</dbReference>
<dbReference type="InterPro" id="IPR014729">
    <property type="entry name" value="Rossmann-like_a/b/a_fold"/>
</dbReference>
<dbReference type="CDD" id="cd23659">
    <property type="entry name" value="USP_At3g01520-like"/>
    <property type="match status" value="1"/>
</dbReference>
<dbReference type="OrthoDB" id="843225at2759"/>
<feature type="compositionally biased region" description="Low complexity" evidence="1">
    <location>
        <begin position="1"/>
        <end position="37"/>
    </location>
</feature>
<dbReference type="PANTHER" id="PTHR47815">
    <property type="entry name" value="UNIVERSAL STRESS PROTEIN A FAMILY PROTEIN C25B2.10"/>
    <property type="match status" value="1"/>
</dbReference>
<dbReference type="Proteomes" id="UP000254866">
    <property type="component" value="Unassembled WGS sequence"/>
</dbReference>
<comment type="caution">
    <text evidence="3">The sequence shown here is derived from an EMBL/GenBank/DDBJ whole genome shotgun (WGS) entry which is preliminary data.</text>
</comment>
<evidence type="ECO:0000313" key="3">
    <source>
        <dbReference type="EMBL" id="RDL32095.1"/>
    </source>
</evidence>
<feature type="region of interest" description="Disordered" evidence="1">
    <location>
        <begin position="468"/>
        <end position="503"/>
    </location>
</feature>
<sequence length="503" mass="54637">MSSTSASPSPSPSLQSSPSSRRAESPSSPVSPVGPAAQDTYVVSPRLDPIIEHVIADHSRPIERSGSISSITFKPSSRAGSSSPTGQPKATPRSRIRDASPPPPSRFQRHVSFDNFAGGEPTENNTISFTLNVKHKGYQFKRRSRTFLVGIDEHDYSDIALQWLLEELVDDGDEIICLRVIDRGSKIISDRNLERRQYQTEAKELLQRIQQKNDDNRAISIVLEFAAGKVHATFQKMIQIYEPAMLIVGTRGRSLGGVQGLVSNRNSFSKWCLQYSPIPVVVVRPTEKRMKKKSKRDADPTRHDYARILRDSGVERHETETGSGVVGFDIFNEPDIEAHAVAAALGLPAAFDPTLKPYQYSASHPLQQVGSSTSDVTNLRLSPDSRSASPTSALKSPKSVQLDSPAISDDGSSERDEDEDGDGDGDGDGDFEAVPGQTLLGNDENPQVEKQKKLHAMEVGEAAALLAPSARKASVGSGDSPLASLEGVSVSREDDDEDENENE</sequence>
<evidence type="ECO:0000256" key="1">
    <source>
        <dbReference type="SAM" id="MobiDB-lite"/>
    </source>
</evidence>
<dbReference type="PANTHER" id="PTHR47815:SF1">
    <property type="entry name" value="UNIVERSAL STRESS PROTEIN A FAMILY PROTEIN C25B2.10"/>
    <property type="match status" value="1"/>
</dbReference>
<feature type="compositionally biased region" description="Polar residues" evidence="1">
    <location>
        <begin position="365"/>
        <end position="402"/>
    </location>
</feature>
<dbReference type="Pfam" id="PF00582">
    <property type="entry name" value="Usp"/>
    <property type="match status" value="1"/>
</dbReference>
<feature type="region of interest" description="Disordered" evidence="1">
    <location>
        <begin position="1"/>
        <end position="41"/>
    </location>
</feature>
<dbReference type="InterPro" id="IPR006016">
    <property type="entry name" value="UspA"/>
</dbReference>
<accession>A0A370TCY4</accession>
<organism evidence="3 4">
    <name type="scientific">Venustampulla echinocandica</name>
    <dbReference type="NCBI Taxonomy" id="2656787"/>
    <lineage>
        <taxon>Eukaryota</taxon>
        <taxon>Fungi</taxon>
        <taxon>Dikarya</taxon>
        <taxon>Ascomycota</taxon>
        <taxon>Pezizomycotina</taxon>
        <taxon>Leotiomycetes</taxon>
        <taxon>Helotiales</taxon>
        <taxon>Pleuroascaceae</taxon>
        <taxon>Venustampulla</taxon>
    </lineage>
</organism>
<dbReference type="Gene3D" id="3.40.50.620">
    <property type="entry name" value="HUPs"/>
    <property type="match status" value="1"/>
</dbReference>
<feature type="region of interest" description="Disordered" evidence="1">
    <location>
        <begin position="365"/>
        <end position="452"/>
    </location>
</feature>
<evidence type="ECO:0000259" key="2">
    <source>
        <dbReference type="Pfam" id="PF00582"/>
    </source>
</evidence>
<keyword evidence="4" id="KW-1185">Reference proteome</keyword>
<dbReference type="AlphaFoldDB" id="A0A370TCY4"/>
<dbReference type="STRING" id="2656787.A0A370TCY4"/>
<dbReference type="GeneID" id="43602346"/>
<reference evidence="3 4" key="1">
    <citation type="journal article" date="2018" name="IMA Fungus">
        <title>IMA Genome-F 9: Draft genome sequence of Annulohypoxylon stygium, Aspergillus mulundensis, Berkeleyomyces basicola (syn. Thielaviopsis basicola), Ceratocystis smalleyi, two Cercospora beticola strains, Coleophoma cylindrospora, Fusarium fracticaudum, Phialophora cf. hyalina, and Morchella septimelata.</title>
        <authorList>
            <person name="Wingfield B.D."/>
            <person name="Bills G.F."/>
            <person name="Dong Y."/>
            <person name="Huang W."/>
            <person name="Nel W.J."/>
            <person name="Swalarsk-Parry B.S."/>
            <person name="Vaghefi N."/>
            <person name="Wilken P.M."/>
            <person name="An Z."/>
            <person name="de Beer Z.W."/>
            <person name="De Vos L."/>
            <person name="Chen L."/>
            <person name="Duong T.A."/>
            <person name="Gao Y."/>
            <person name="Hammerbacher A."/>
            <person name="Kikkert J.R."/>
            <person name="Li Y."/>
            <person name="Li H."/>
            <person name="Li K."/>
            <person name="Li Q."/>
            <person name="Liu X."/>
            <person name="Ma X."/>
            <person name="Naidoo K."/>
            <person name="Pethybridge S.J."/>
            <person name="Sun J."/>
            <person name="Steenkamp E.T."/>
            <person name="van der Nest M.A."/>
            <person name="van Wyk S."/>
            <person name="Wingfield M.J."/>
            <person name="Xiong C."/>
            <person name="Yue Q."/>
            <person name="Zhang X."/>
        </authorList>
    </citation>
    <scope>NUCLEOTIDE SEQUENCE [LARGE SCALE GENOMIC DNA]</scope>
    <source>
        <strain evidence="3 4">BP 5553</strain>
    </source>
</reference>
<gene>
    <name evidence="3" type="ORF">BP5553_09497</name>
</gene>
<feature type="region of interest" description="Disordered" evidence="1">
    <location>
        <begin position="55"/>
        <end position="107"/>
    </location>
</feature>
<feature type="compositionally biased region" description="Acidic residues" evidence="1">
    <location>
        <begin position="415"/>
        <end position="431"/>
    </location>
</feature>
<dbReference type="GO" id="GO:0016787">
    <property type="term" value="F:hydrolase activity"/>
    <property type="evidence" value="ECO:0007669"/>
    <property type="project" value="UniProtKB-KW"/>
</dbReference>
<dbReference type="EMBL" id="NPIC01000011">
    <property type="protein sequence ID" value="RDL32095.1"/>
    <property type="molecule type" value="Genomic_DNA"/>
</dbReference>
<evidence type="ECO:0000313" key="4">
    <source>
        <dbReference type="Proteomes" id="UP000254866"/>
    </source>
</evidence>
<protein>
    <submittedName>
        <fullName evidence="3">Adenine nucleotide alpha hydrolases-like protein</fullName>
    </submittedName>
</protein>
<proteinExistence type="predicted"/>
<feature type="compositionally biased region" description="Polar residues" evidence="1">
    <location>
        <begin position="66"/>
        <end position="88"/>
    </location>
</feature>